<comment type="catalytic activity">
    <reaction evidence="9">
        <text>adenosine + phosphate = alpha-D-ribose 1-phosphate + adenine</text>
        <dbReference type="Rhea" id="RHEA:27642"/>
        <dbReference type="ChEBI" id="CHEBI:16335"/>
        <dbReference type="ChEBI" id="CHEBI:16708"/>
        <dbReference type="ChEBI" id="CHEBI:43474"/>
        <dbReference type="ChEBI" id="CHEBI:57720"/>
        <dbReference type="EC" id="2.4.2.1"/>
    </reaction>
    <physiologicalReaction direction="left-to-right" evidence="9">
        <dbReference type="Rhea" id="RHEA:27643"/>
    </physiologicalReaction>
</comment>
<dbReference type="Proteomes" id="UP000238634">
    <property type="component" value="Unassembled WGS sequence"/>
</dbReference>
<comment type="similarity">
    <text evidence="3 11">Belongs to the purine nucleoside phosphorylase YfiH/LACC1 family.</text>
</comment>
<dbReference type="EMBL" id="PVWG01000009">
    <property type="protein sequence ID" value="PSB19713.1"/>
    <property type="molecule type" value="Genomic_DNA"/>
</dbReference>
<evidence type="ECO:0000256" key="9">
    <source>
        <dbReference type="ARBA" id="ARBA00048968"/>
    </source>
</evidence>
<accession>A0A2T1DGW5</accession>
<evidence type="ECO:0000256" key="8">
    <source>
        <dbReference type="ARBA" id="ARBA00047989"/>
    </source>
</evidence>
<evidence type="ECO:0000256" key="2">
    <source>
        <dbReference type="ARBA" id="ARBA00003215"/>
    </source>
</evidence>
<dbReference type="Pfam" id="PF02578">
    <property type="entry name" value="Cu-oxidase_4"/>
    <property type="match status" value="1"/>
</dbReference>
<evidence type="ECO:0000256" key="10">
    <source>
        <dbReference type="ARBA" id="ARBA00049893"/>
    </source>
</evidence>
<dbReference type="NCBIfam" id="TIGR00726">
    <property type="entry name" value="peptidoglycan editing factor PgeF"/>
    <property type="match status" value="1"/>
</dbReference>
<sequence length="258" mass="28460">MHTWHWQTWNHLPYLTSSLLAPWKHGFFTQQFAPRSPFEITEALYPFAQAYRAKQVHGNVVLAPSEMPTPLTNENLPDADGVISEQASQAMWVCSADCTPVLIADVKTGQVAAVHAGWRGTAQKIVPGTIARLCQQGSQIQDLRVAMGPAIAGEVYQVSTHVAVEVGATVINLDLESSLDANVERLLEMPNSPVLSDSTSGRVRLDVRRVNALQLERLGLGEEQIAIAPHCTYQDSLNFFSYRREKLKKAQWSGIVST</sequence>
<dbReference type="InterPro" id="IPR003730">
    <property type="entry name" value="Cu_polyphenol_OxRdtase"/>
</dbReference>
<evidence type="ECO:0000256" key="6">
    <source>
        <dbReference type="ARBA" id="ARBA00022801"/>
    </source>
</evidence>
<comment type="catalytic activity">
    <reaction evidence="1">
        <text>inosine + phosphate = alpha-D-ribose 1-phosphate + hypoxanthine</text>
        <dbReference type="Rhea" id="RHEA:27646"/>
        <dbReference type="ChEBI" id="CHEBI:17368"/>
        <dbReference type="ChEBI" id="CHEBI:17596"/>
        <dbReference type="ChEBI" id="CHEBI:43474"/>
        <dbReference type="ChEBI" id="CHEBI:57720"/>
        <dbReference type="EC" id="2.4.2.1"/>
    </reaction>
    <physiologicalReaction direction="left-to-right" evidence="1">
        <dbReference type="Rhea" id="RHEA:27647"/>
    </physiologicalReaction>
</comment>
<proteinExistence type="inferred from homology"/>
<comment type="catalytic activity">
    <reaction evidence="8">
        <text>adenosine + H2O + H(+) = inosine + NH4(+)</text>
        <dbReference type="Rhea" id="RHEA:24408"/>
        <dbReference type="ChEBI" id="CHEBI:15377"/>
        <dbReference type="ChEBI" id="CHEBI:15378"/>
        <dbReference type="ChEBI" id="CHEBI:16335"/>
        <dbReference type="ChEBI" id="CHEBI:17596"/>
        <dbReference type="ChEBI" id="CHEBI:28938"/>
        <dbReference type="EC" id="3.5.4.4"/>
    </reaction>
    <physiologicalReaction direction="left-to-right" evidence="8">
        <dbReference type="Rhea" id="RHEA:24409"/>
    </physiologicalReaction>
</comment>
<keyword evidence="13" id="KW-1185">Reference proteome</keyword>
<comment type="function">
    <text evidence="2">Purine nucleoside enzyme that catalyzes the phosphorolysis of adenosine and inosine nucleosides, yielding D-ribose 1-phosphate and the respective free bases, adenine and hypoxanthine. Also catalyzes the phosphorolysis of S-methyl-5'-thioadenosine into adenine and S-methyl-5-thio-alpha-D-ribose 1-phosphate. Also has adenosine deaminase activity.</text>
</comment>
<gene>
    <name evidence="12" type="primary">pgeF</name>
    <name evidence="12" type="ORF">C7B65_10495</name>
</gene>
<evidence type="ECO:0000256" key="5">
    <source>
        <dbReference type="ARBA" id="ARBA00022723"/>
    </source>
</evidence>
<keyword evidence="5" id="KW-0479">Metal-binding</keyword>
<dbReference type="AlphaFoldDB" id="A0A2T1DGW5"/>
<evidence type="ECO:0000313" key="12">
    <source>
        <dbReference type="EMBL" id="PSB19713.1"/>
    </source>
</evidence>
<comment type="caution">
    <text evidence="12">The sequence shown here is derived from an EMBL/GenBank/DDBJ whole genome shotgun (WGS) entry which is preliminary data.</text>
</comment>
<dbReference type="GO" id="GO:0016787">
    <property type="term" value="F:hydrolase activity"/>
    <property type="evidence" value="ECO:0007669"/>
    <property type="project" value="UniProtKB-KW"/>
</dbReference>
<dbReference type="SUPFAM" id="SSF64438">
    <property type="entry name" value="CNF1/YfiH-like putative cysteine hydrolases"/>
    <property type="match status" value="1"/>
</dbReference>
<evidence type="ECO:0000313" key="13">
    <source>
        <dbReference type="Proteomes" id="UP000238634"/>
    </source>
</evidence>
<dbReference type="GO" id="GO:0017061">
    <property type="term" value="F:S-methyl-5-thioadenosine phosphorylase activity"/>
    <property type="evidence" value="ECO:0007669"/>
    <property type="project" value="UniProtKB-EC"/>
</dbReference>
<reference evidence="12 13" key="2">
    <citation type="submission" date="2018-03" db="EMBL/GenBank/DDBJ databases">
        <title>The ancient ancestry and fast evolution of plastids.</title>
        <authorList>
            <person name="Moore K.R."/>
            <person name="Magnabosco C."/>
            <person name="Momper L."/>
            <person name="Gold D.A."/>
            <person name="Bosak T."/>
            <person name="Fournier G.P."/>
        </authorList>
    </citation>
    <scope>NUCLEOTIDE SEQUENCE [LARGE SCALE GENOMIC DNA]</scope>
    <source>
        <strain evidence="12 13">ULC007</strain>
    </source>
</reference>
<keyword evidence="4" id="KW-0808">Transferase</keyword>
<dbReference type="PANTHER" id="PTHR30616">
    <property type="entry name" value="UNCHARACTERIZED PROTEIN YFIH"/>
    <property type="match status" value="1"/>
</dbReference>
<keyword evidence="6" id="KW-0378">Hydrolase</keyword>
<dbReference type="InterPro" id="IPR011324">
    <property type="entry name" value="Cytotoxic_necrot_fac-like_cat"/>
</dbReference>
<comment type="catalytic activity">
    <reaction evidence="10">
        <text>S-methyl-5'-thioadenosine + phosphate = 5-(methylsulfanyl)-alpha-D-ribose 1-phosphate + adenine</text>
        <dbReference type="Rhea" id="RHEA:11852"/>
        <dbReference type="ChEBI" id="CHEBI:16708"/>
        <dbReference type="ChEBI" id="CHEBI:17509"/>
        <dbReference type="ChEBI" id="CHEBI:43474"/>
        <dbReference type="ChEBI" id="CHEBI:58533"/>
        <dbReference type="EC" id="2.4.2.28"/>
    </reaction>
    <physiologicalReaction direction="left-to-right" evidence="10">
        <dbReference type="Rhea" id="RHEA:11853"/>
    </physiologicalReaction>
</comment>
<organism evidence="12 13">
    <name type="scientific">Phormidesmis priestleyi ULC007</name>
    <dbReference type="NCBI Taxonomy" id="1920490"/>
    <lineage>
        <taxon>Bacteria</taxon>
        <taxon>Bacillati</taxon>
        <taxon>Cyanobacteriota</taxon>
        <taxon>Cyanophyceae</taxon>
        <taxon>Leptolyngbyales</taxon>
        <taxon>Leptolyngbyaceae</taxon>
        <taxon>Phormidesmis</taxon>
    </lineage>
</organism>
<dbReference type="OrthoDB" id="4279at2"/>
<evidence type="ECO:0000256" key="11">
    <source>
        <dbReference type="RuleBase" id="RU361274"/>
    </source>
</evidence>
<name>A0A2T1DGW5_9CYAN</name>
<evidence type="ECO:0000256" key="7">
    <source>
        <dbReference type="ARBA" id="ARBA00022833"/>
    </source>
</evidence>
<dbReference type="InterPro" id="IPR038371">
    <property type="entry name" value="Cu_polyphenol_OxRdtase_sf"/>
</dbReference>
<dbReference type="STRING" id="1920490.GCA_001895925_00131"/>
<evidence type="ECO:0000256" key="3">
    <source>
        <dbReference type="ARBA" id="ARBA00007353"/>
    </source>
</evidence>
<evidence type="ECO:0000256" key="1">
    <source>
        <dbReference type="ARBA" id="ARBA00000553"/>
    </source>
</evidence>
<dbReference type="GO" id="GO:0005507">
    <property type="term" value="F:copper ion binding"/>
    <property type="evidence" value="ECO:0007669"/>
    <property type="project" value="TreeGrafter"/>
</dbReference>
<dbReference type="CDD" id="cd16833">
    <property type="entry name" value="YfiH"/>
    <property type="match status" value="1"/>
</dbReference>
<reference evidence="12 13" key="1">
    <citation type="submission" date="2018-02" db="EMBL/GenBank/DDBJ databases">
        <authorList>
            <person name="Cohen D.B."/>
            <person name="Kent A.D."/>
        </authorList>
    </citation>
    <scope>NUCLEOTIDE SEQUENCE [LARGE SCALE GENOMIC DNA]</scope>
    <source>
        <strain evidence="12 13">ULC007</strain>
    </source>
</reference>
<dbReference type="PANTHER" id="PTHR30616:SF2">
    <property type="entry name" value="PURINE NUCLEOSIDE PHOSPHORYLASE LACC1"/>
    <property type="match status" value="1"/>
</dbReference>
<keyword evidence="7" id="KW-0862">Zinc</keyword>
<protein>
    <recommendedName>
        <fullName evidence="11">Purine nucleoside phosphorylase</fullName>
    </recommendedName>
</protein>
<dbReference type="Gene3D" id="3.60.140.10">
    <property type="entry name" value="CNF1/YfiH-like putative cysteine hydrolases"/>
    <property type="match status" value="1"/>
</dbReference>
<evidence type="ECO:0000256" key="4">
    <source>
        <dbReference type="ARBA" id="ARBA00022679"/>
    </source>
</evidence>
<dbReference type="RefSeq" id="WP_073071662.1">
    <property type="nucleotide sequence ID" value="NZ_MPPI01000012.1"/>
</dbReference>